<organism evidence="2 3">
    <name type="scientific">Hymenobacter volaticus</name>
    <dbReference type="NCBI Taxonomy" id="2932254"/>
    <lineage>
        <taxon>Bacteria</taxon>
        <taxon>Pseudomonadati</taxon>
        <taxon>Bacteroidota</taxon>
        <taxon>Cytophagia</taxon>
        <taxon>Cytophagales</taxon>
        <taxon>Hymenobacteraceae</taxon>
        <taxon>Hymenobacter</taxon>
    </lineage>
</organism>
<sequence>MLSRVFLLSSLLLLGKNFTAAAQTSAPVESVAPVASGETATTSRPVLFKLGTGLIRGAEFSGYAGVTVPFAIGAEYAVKPGWNVYVNAVPGINAGGRQNSFDRYKYVYLRTVTADLGVRRYYNQEKRRQKGRSTGPFNGNYVALQSSSVWYNSWYYNRGLQYDYSTLTALWGMQRRLGGHGLVDAYAGGGIANDRQLYHELIGNTYSYKYKRFPPRLDLELGVKLSLVF</sequence>
<gene>
    <name evidence="2" type="ORF">MUN86_07725</name>
</gene>
<keyword evidence="3" id="KW-1185">Reference proteome</keyword>
<keyword evidence="1" id="KW-0732">Signal</keyword>
<reference evidence="2" key="1">
    <citation type="submission" date="2022-04" db="EMBL/GenBank/DDBJ databases">
        <title>Hymenobacter sp. isolated from the air.</title>
        <authorList>
            <person name="Won M."/>
            <person name="Lee C.-M."/>
            <person name="Woen H.-Y."/>
            <person name="Kwon S.-W."/>
        </authorList>
    </citation>
    <scope>NUCLEOTIDE SEQUENCE</scope>
    <source>
        <strain evidence="2">5420S-77</strain>
    </source>
</reference>
<evidence type="ECO:0008006" key="4">
    <source>
        <dbReference type="Google" id="ProtNLM"/>
    </source>
</evidence>
<evidence type="ECO:0000313" key="3">
    <source>
        <dbReference type="Proteomes" id="UP000830401"/>
    </source>
</evidence>
<evidence type="ECO:0000256" key="1">
    <source>
        <dbReference type="SAM" id="SignalP"/>
    </source>
</evidence>
<dbReference type="EMBL" id="CP095061">
    <property type="protein sequence ID" value="UOQ67741.1"/>
    <property type="molecule type" value="Genomic_DNA"/>
</dbReference>
<feature type="signal peptide" evidence="1">
    <location>
        <begin position="1"/>
        <end position="22"/>
    </location>
</feature>
<dbReference type="RefSeq" id="WP_245123760.1">
    <property type="nucleotide sequence ID" value="NZ_CP095061.1"/>
</dbReference>
<feature type="chain" id="PRO_5046053756" description="DUF3575 domain-containing protein" evidence="1">
    <location>
        <begin position="23"/>
        <end position="229"/>
    </location>
</feature>
<protein>
    <recommendedName>
        <fullName evidence="4">DUF3575 domain-containing protein</fullName>
    </recommendedName>
</protein>
<name>A0ABY4GAG4_9BACT</name>
<dbReference type="Proteomes" id="UP000830401">
    <property type="component" value="Chromosome"/>
</dbReference>
<proteinExistence type="predicted"/>
<evidence type="ECO:0000313" key="2">
    <source>
        <dbReference type="EMBL" id="UOQ67741.1"/>
    </source>
</evidence>
<accession>A0ABY4GAG4</accession>